<keyword evidence="3" id="KW-0238">DNA-binding</keyword>
<keyword evidence="2" id="KW-0805">Transcription regulation</keyword>
<dbReference type="STRING" id="49390.A0A068UMZ8"/>
<evidence type="ECO:0000313" key="9">
    <source>
        <dbReference type="Proteomes" id="UP000295252"/>
    </source>
</evidence>
<dbReference type="GO" id="GO:0003677">
    <property type="term" value="F:DNA binding"/>
    <property type="evidence" value="ECO:0007669"/>
    <property type="project" value="UniProtKB-KW"/>
</dbReference>
<proteinExistence type="predicted"/>
<dbReference type="PhylomeDB" id="A0A068UMZ8"/>
<dbReference type="FunCoup" id="A0A068UMZ8">
    <property type="interactions" value="133"/>
</dbReference>
<feature type="domain" description="MBD" evidence="7">
    <location>
        <begin position="177"/>
        <end position="248"/>
    </location>
</feature>
<name>A0A068UMZ8_COFCA</name>
<evidence type="ECO:0000256" key="2">
    <source>
        <dbReference type="ARBA" id="ARBA00023015"/>
    </source>
</evidence>
<evidence type="ECO:0000256" key="3">
    <source>
        <dbReference type="ARBA" id="ARBA00023125"/>
    </source>
</evidence>
<reference evidence="9" key="1">
    <citation type="journal article" date="2014" name="Science">
        <title>The coffee genome provides insight into the convergent evolution of caffeine biosynthesis.</title>
        <authorList>
            <person name="Denoeud F."/>
            <person name="Carretero-Paulet L."/>
            <person name="Dereeper A."/>
            <person name="Droc G."/>
            <person name="Guyot R."/>
            <person name="Pietrella M."/>
            <person name="Zheng C."/>
            <person name="Alberti A."/>
            <person name="Anthony F."/>
            <person name="Aprea G."/>
            <person name="Aury J.M."/>
            <person name="Bento P."/>
            <person name="Bernard M."/>
            <person name="Bocs S."/>
            <person name="Campa C."/>
            <person name="Cenci A."/>
            <person name="Combes M.C."/>
            <person name="Crouzillat D."/>
            <person name="Da Silva C."/>
            <person name="Daddiego L."/>
            <person name="De Bellis F."/>
            <person name="Dussert S."/>
            <person name="Garsmeur O."/>
            <person name="Gayraud T."/>
            <person name="Guignon V."/>
            <person name="Jahn K."/>
            <person name="Jamilloux V."/>
            <person name="Joet T."/>
            <person name="Labadie K."/>
            <person name="Lan T."/>
            <person name="Leclercq J."/>
            <person name="Lepelley M."/>
            <person name="Leroy T."/>
            <person name="Li L.T."/>
            <person name="Librado P."/>
            <person name="Lopez L."/>
            <person name="Munoz A."/>
            <person name="Noel B."/>
            <person name="Pallavicini A."/>
            <person name="Perrotta G."/>
            <person name="Poncet V."/>
            <person name="Pot D."/>
            <person name="Priyono X."/>
            <person name="Rigoreau M."/>
            <person name="Rouard M."/>
            <person name="Rozas J."/>
            <person name="Tranchant-Dubreuil C."/>
            <person name="VanBuren R."/>
            <person name="Zhang Q."/>
            <person name="Andrade A.C."/>
            <person name="Argout X."/>
            <person name="Bertrand B."/>
            <person name="de Kochko A."/>
            <person name="Graziosi G."/>
            <person name="Henry R.J."/>
            <person name="Jayarama X."/>
            <person name="Ming R."/>
            <person name="Nagai C."/>
            <person name="Rounsley S."/>
            <person name="Sankoff D."/>
            <person name="Giuliano G."/>
            <person name="Albert V.A."/>
            <person name="Wincker P."/>
            <person name="Lashermes P."/>
        </authorList>
    </citation>
    <scope>NUCLEOTIDE SEQUENCE [LARGE SCALE GENOMIC DNA]</scope>
    <source>
        <strain evidence="9">cv. DH200-94</strain>
    </source>
</reference>
<dbReference type="Gramene" id="CDP08998">
    <property type="protein sequence ID" value="CDP08998"/>
    <property type="gene ID" value="GSCOC_T00028161001"/>
</dbReference>
<dbReference type="AlphaFoldDB" id="A0A068UMZ8"/>
<keyword evidence="4" id="KW-0804">Transcription</keyword>
<accession>A0A068UMZ8</accession>
<organism evidence="8 9">
    <name type="scientific">Coffea canephora</name>
    <name type="common">Robusta coffee</name>
    <dbReference type="NCBI Taxonomy" id="49390"/>
    <lineage>
        <taxon>Eukaryota</taxon>
        <taxon>Viridiplantae</taxon>
        <taxon>Streptophyta</taxon>
        <taxon>Embryophyta</taxon>
        <taxon>Tracheophyta</taxon>
        <taxon>Spermatophyta</taxon>
        <taxon>Magnoliopsida</taxon>
        <taxon>eudicotyledons</taxon>
        <taxon>Gunneridae</taxon>
        <taxon>Pentapetalae</taxon>
        <taxon>asterids</taxon>
        <taxon>lamiids</taxon>
        <taxon>Gentianales</taxon>
        <taxon>Rubiaceae</taxon>
        <taxon>Ixoroideae</taxon>
        <taxon>Gardenieae complex</taxon>
        <taxon>Bertiereae - Coffeeae clade</taxon>
        <taxon>Coffeeae</taxon>
        <taxon>Coffea</taxon>
    </lineage>
</organism>
<gene>
    <name evidence="8" type="ORF">GSCOC_T00028161001</name>
</gene>
<comment type="subcellular location">
    <subcellularLocation>
        <location evidence="1">Nucleus</location>
    </subcellularLocation>
</comment>
<feature type="region of interest" description="Disordered" evidence="6">
    <location>
        <begin position="1"/>
        <end position="21"/>
    </location>
</feature>
<dbReference type="InterPro" id="IPR016177">
    <property type="entry name" value="DNA-bd_dom_sf"/>
</dbReference>
<evidence type="ECO:0000256" key="4">
    <source>
        <dbReference type="ARBA" id="ARBA00023163"/>
    </source>
</evidence>
<dbReference type="InterPro" id="IPR001739">
    <property type="entry name" value="Methyl_CpG_DNA-bd"/>
</dbReference>
<dbReference type="OMA" id="HIDRSYI"/>
<dbReference type="GO" id="GO:0005634">
    <property type="term" value="C:nucleus"/>
    <property type="evidence" value="ECO:0007669"/>
    <property type="project" value="UniProtKB-SubCell"/>
</dbReference>
<dbReference type="Pfam" id="PF01429">
    <property type="entry name" value="MBD"/>
    <property type="match status" value="2"/>
</dbReference>
<dbReference type="EMBL" id="HG739120">
    <property type="protein sequence ID" value="CDP08998.1"/>
    <property type="molecule type" value="Genomic_DNA"/>
</dbReference>
<dbReference type="InParanoid" id="A0A068UMZ8"/>
<dbReference type="OrthoDB" id="10072024at2759"/>
<feature type="domain" description="MBD" evidence="7">
    <location>
        <begin position="52"/>
        <end position="126"/>
    </location>
</feature>
<evidence type="ECO:0000256" key="5">
    <source>
        <dbReference type="ARBA" id="ARBA00023242"/>
    </source>
</evidence>
<evidence type="ECO:0000256" key="1">
    <source>
        <dbReference type="ARBA" id="ARBA00004123"/>
    </source>
</evidence>
<sequence>MGKVKPPPSSSPSDSTVVPPPRKVLRSNYINADDYSSRPQLALIHPPTTAATVTSRYSKFQLPNGWGVQEVPRSNTSRVDKYYYEPGTGLKFRSLRAIERYVNGEEYTPRPGALTWHDNHYKASSHGFPNPPLIFFSLNTLFKECSEHRKMIICGGKMMRLNEEPLSGNHLAIAASRETAAMSPYDLPDGWVVEEVPRKNDSQTDKYYYEPGSGRKFRSCIGAKRYIAELKEDIPLSAALAEIKEMNRPLSKAFKLGRLVKNSISCKKQCARSKTQTSSLVSVPVKVNWVLASPQGDVWNPFIFNIEIPVSVKQQWNERFRLALNVENHSTPNSGKPRYFAVFRCPIFCNLCYIYCHIRVWFTTSASGESMIWSVGIMLLTFCFYLESMPSN</sequence>
<dbReference type="SUPFAM" id="SSF54171">
    <property type="entry name" value="DNA-binding domain"/>
    <property type="match status" value="2"/>
</dbReference>
<dbReference type="PROSITE" id="PS50982">
    <property type="entry name" value="MBD"/>
    <property type="match status" value="2"/>
</dbReference>
<dbReference type="PANTHER" id="PTHR12396:SF38">
    <property type="entry name" value="METHYL-CPG-BINDING DOMAIN-CONTAINING PROTEIN 7"/>
    <property type="match status" value="1"/>
</dbReference>
<keyword evidence="9" id="KW-1185">Reference proteome</keyword>
<dbReference type="Proteomes" id="UP000295252">
    <property type="component" value="Chromosome I"/>
</dbReference>
<dbReference type="PANTHER" id="PTHR12396">
    <property type="entry name" value="METHYL-CPG BINDING PROTEIN, MBD"/>
    <property type="match status" value="1"/>
</dbReference>
<dbReference type="Gene3D" id="3.30.890.10">
    <property type="entry name" value="Methyl-cpg-binding Protein 2, Chain A"/>
    <property type="match status" value="2"/>
</dbReference>
<protein>
    <recommendedName>
        <fullName evidence="7">MBD domain-containing protein</fullName>
    </recommendedName>
</protein>
<evidence type="ECO:0000256" key="6">
    <source>
        <dbReference type="SAM" id="MobiDB-lite"/>
    </source>
</evidence>
<keyword evidence="5" id="KW-0539">Nucleus</keyword>
<evidence type="ECO:0000259" key="7">
    <source>
        <dbReference type="PROSITE" id="PS50982"/>
    </source>
</evidence>
<feature type="compositionally biased region" description="Pro residues" evidence="6">
    <location>
        <begin position="1"/>
        <end position="10"/>
    </location>
</feature>
<evidence type="ECO:0000313" key="8">
    <source>
        <dbReference type="EMBL" id="CDP08998.1"/>
    </source>
</evidence>